<feature type="transmembrane region" description="Helical" evidence="1">
    <location>
        <begin position="32"/>
        <end position="54"/>
    </location>
</feature>
<gene>
    <name evidence="2" type="ordered locus">CT0503</name>
</gene>
<keyword evidence="1" id="KW-0812">Transmembrane</keyword>
<dbReference type="EMBL" id="AE006470">
    <property type="protein sequence ID" value="AAM71745.1"/>
    <property type="molecule type" value="Genomic_DNA"/>
</dbReference>
<dbReference type="EnsemblBacteria" id="AAM71745">
    <property type="protein sequence ID" value="AAM71745"/>
    <property type="gene ID" value="CT0503"/>
</dbReference>
<organism evidence="2 3">
    <name type="scientific">Chlorobaculum tepidum (strain ATCC 49652 / DSM 12025 / NBRC 103806 / TLS)</name>
    <name type="common">Chlorobium tepidum</name>
    <dbReference type="NCBI Taxonomy" id="194439"/>
    <lineage>
        <taxon>Bacteria</taxon>
        <taxon>Pseudomonadati</taxon>
        <taxon>Chlorobiota</taxon>
        <taxon>Chlorobiia</taxon>
        <taxon>Chlorobiales</taxon>
        <taxon>Chlorobiaceae</taxon>
        <taxon>Chlorobaculum</taxon>
    </lineage>
</organism>
<sequence length="56" mass="6256">MAVAIDTAPVMTEIRAKAQKTERFRMKCQRGIGTSFLFSISSMILSELIFGMTVQN</sequence>
<keyword evidence="3" id="KW-1185">Reference proteome</keyword>
<keyword evidence="1" id="KW-0472">Membrane</keyword>
<dbReference type="KEGG" id="cte:CT0503"/>
<evidence type="ECO:0000256" key="1">
    <source>
        <dbReference type="SAM" id="Phobius"/>
    </source>
</evidence>
<name>Q8KF29_CHLTE</name>
<accession>Q8KF29</accession>
<proteinExistence type="predicted"/>
<evidence type="ECO:0000313" key="3">
    <source>
        <dbReference type="Proteomes" id="UP000001007"/>
    </source>
</evidence>
<dbReference type="Proteomes" id="UP000001007">
    <property type="component" value="Chromosome"/>
</dbReference>
<dbReference type="AlphaFoldDB" id="Q8KF29"/>
<reference evidence="2 3" key="1">
    <citation type="journal article" date="2002" name="Proc. Natl. Acad. Sci. U.S.A.">
        <title>The complete genome sequence of Chlorobium tepidum TLS, a photosynthetic, anaerobic, green-sulfur bacterium.</title>
        <authorList>
            <person name="Eisen J.A."/>
            <person name="Nelson K.E."/>
            <person name="Paulsen I.T."/>
            <person name="Heidelberg J.F."/>
            <person name="Wu M."/>
            <person name="Dodson R.J."/>
            <person name="Deboy R."/>
            <person name="Gwinn M.L."/>
            <person name="Nelson W.C."/>
            <person name="Haft D.H."/>
            <person name="Hickey E.K."/>
            <person name="Peterson J.D."/>
            <person name="Durkin A.S."/>
            <person name="Kolonay J.L."/>
            <person name="Yang F."/>
            <person name="Holt I."/>
            <person name="Umayam L.A."/>
            <person name="Mason T."/>
            <person name="Brenner M."/>
            <person name="Shea T.P."/>
            <person name="Parksey D."/>
            <person name="Nierman W.C."/>
            <person name="Feldblyum T.V."/>
            <person name="Hansen C.L."/>
            <person name="Craven M.B."/>
            <person name="Radune D."/>
            <person name="Vamathevan J."/>
            <person name="Khouri H."/>
            <person name="White O."/>
            <person name="Gruber T.M."/>
            <person name="Ketchum K.A."/>
            <person name="Venter J.C."/>
            <person name="Tettelin H."/>
            <person name="Bryant D.A."/>
            <person name="Fraser C.M."/>
        </authorList>
    </citation>
    <scope>NUCLEOTIDE SEQUENCE [LARGE SCALE GENOMIC DNA]</scope>
    <source>
        <strain evidence="3">ATCC 49652 / DSM 12025 / NBRC 103806 / TLS</strain>
    </source>
</reference>
<protein>
    <submittedName>
        <fullName evidence="2">Uncharacterized protein</fullName>
    </submittedName>
</protein>
<keyword evidence="1" id="KW-1133">Transmembrane helix</keyword>
<evidence type="ECO:0000313" key="2">
    <source>
        <dbReference type="EMBL" id="AAM71745.1"/>
    </source>
</evidence>
<dbReference type="HOGENOM" id="CLU_3005815_0_0_10"/>